<reference evidence="3" key="1">
    <citation type="submission" date="2013-06" db="EMBL/GenBank/DDBJ databases">
        <authorList>
            <person name="Zhao Q."/>
        </authorList>
    </citation>
    <scope>NUCLEOTIDE SEQUENCE</scope>
    <source>
        <strain evidence="3">cv. W1943</strain>
    </source>
</reference>
<evidence type="ECO:0000313" key="3">
    <source>
        <dbReference type="Proteomes" id="UP000008022"/>
    </source>
</evidence>
<organism evidence="2 3">
    <name type="scientific">Oryza rufipogon</name>
    <name type="common">Brownbeard rice</name>
    <name type="synonym">Asian wild rice</name>
    <dbReference type="NCBI Taxonomy" id="4529"/>
    <lineage>
        <taxon>Eukaryota</taxon>
        <taxon>Viridiplantae</taxon>
        <taxon>Streptophyta</taxon>
        <taxon>Embryophyta</taxon>
        <taxon>Tracheophyta</taxon>
        <taxon>Spermatophyta</taxon>
        <taxon>Magnoliopsida</taxon>
        <taxon>Liliopsida</taxon>
        <taxon>Poales</taxon>
        <taxon>Poaceae</taxon>
        <taxon>BOP clade</taxon>
        <taxon>Oryzoideae</taxon>
        <taxon>Oryzeae</taxon>
        <taxon>Oryzinae</taxon>
        <taxon>Oryza</taxon>
    </lineage>
</organism>
<accession>A0A0E0QRP5</accession>
<dbReference type="Gramene" id="ORUFI09G11830.2">
    <property type="protein sequence ID" value="ORUFI09G11830.2"/>
    <property type="gene ID" value="ORUFI09G11830"/>
</dbReference>
<evidence type="ECO:0000256" key="1">
    <source>
        <dbReference type="SAM" id="MobiDB-lite"/>
    </source>
</evidence>
<feature type="region of interest" description="Disordered" evidence="1">
    <location>
        <begin position="25"/>
        <end position="63"/>
    </location>
</feature>
<dbReference type="HOGENOM" id="CLU_1356617_0_0_1"/>
<dbReference type="EnsemblPlants" id="ORUFI09G11830.2">
    <property type="protein sequence ID" value="ORUFI09G11830.2"/>
    <property type="gene ID" value="ORUFI09G11830"/>
</dbReference>
<dbReference type="AlphaFoldDB" id="A0A0E0QRP5"/>
<evidence type="ECO:0000313" key="2">
    <source>
        <dbReference type="EnsemblPlants" id="ORUFI09G11830.2"/>
    </source>
</evidence>
<keyword evidence="3" id="KW-1185">Reference proteome</keyword>
<name>A0A0E0QRP5_ORYRU</name>
<proteinExistence type="predicted"/>
<dbReference type="Proteomes" id="UP000008022">
    <property type="component" value="Unassembled WGS sequence"/>
</dbReference>
<reference evidence="2" key="2">
    <citation type="submission" date="2015-06" db="UniProtKB">
        <authorList>
            <consortium name="EnsemblPlants"/>
        </authorList>
    </citation>
    <scope>IDENTIFICATION</scope>
</reference>
<protein>
    <submittedName>
        <fullName evidence="2">Uncharacterized protein</fullName>
    </submittedName>
</protein>
<sequence length="178" mass="19583">MAARPTGRRRRGLAVVVSSNIALFAGGDEADDGPGFSGGRSNASLRRRAPRQGGSERGGARSPFDWECGNPRWRLVTRSPWLRPRLRLMEVASRERSRITPTWNSSAPGSFVAFRATAHEWAKSISKRMAPGGAFSITGLPAENLRRLYRLCKTTMVKNSRSLSCPGSTPHRSEFSKI</sequence>